<organism evidence="1 2">
    <name type="scientific">Eretmocerus hayati</name>
    <dbReference type="NCBI Taxonomy" id="131215"/>
    <lineage>
        <taxon>Eukaryota</taxon>
        <taxon>Metazoa</taxon>
        <taxon>Ecdysozoa</taxon>
        <taxon>Arthropoda</taxon>
        <taxon>Hexapoda</taxon>
        <taxon>Insecta</taxon>
        <taxon>Pterygota</taxon>
        <taxon>Neoptera</taxon>
        <taxon>Endopterygota</taxon>
        <taxon>Hymenoptera</taxon>
        <taxon>Apocrita</taxon>
        <taxon>Proctotrupomorpha</taxon>
        <taxon>Chalcidoidea</taxon>
        <taxon>Aphelinidae</taxon>
        <taxon>Aphelininae</taxon>
        <taxon>Eretmocerus</taxon>
    </lineage>
</organism>
<name>A0ACC2N4W8_9HYME</name>
<dbReference type="Proteomes" id="UP001239111">
    <property type="component" value="Chromosome 4"/>
</dbReference>
<gene>
    <name evidence="1" type="ORF">QAD02_007751</name>
</gene>
<reference evidence="1" key="1">
    <citation type="submission" date="2023-04" db="EMBL/GenBank/DDBJ databases">
        <title>A chromosome-level genome assembly of the parasitoid wasp Eretmocerus hayati.</title>
        <authorList>
            <person name="Zhong Y."/>
            <person name="Liu S."/>
            <person name="Liu Y."/>
        </authorList>
    </citation>
    <scope>NUCLEOTIDE SEQUENCE</scope>
    <source>
        <strain evidence="1">ZJU_SS_LIU_2023</strain>
    </source>
</reference>
<accession>A0ACC2N4W8</accession>
<keyword evidence="2" id="KW-1185">Reference proteome</keyword>
<proteinExistence type="predicted"/>
<evidence type="ECO:0000313" key="2">
    <source>
        <dbReference type="Proteomes" id="UP001239111"/>
    </source>
</evidence>
<sequence>MFGTLYTSSGASSFTFNPASTAGLSGATPTSTISFGSPSATPNAAASSFRLAALMNSSVATLGTLSSTAARSRPSVNIFTNEAATNRPAAASPMFEATTSTIPTSIFDGSTTPITTSSINKSPRAINFLVRRADNSEERTPIRNPQIGVFSLSD</sequence>
<comment type="caution">
    <text evidence="1">The sequence shown here is derived from an EMBL/GenBank/DDBJ whole genome shotgun (WGS) entry which is preliminary data.</text>
</comment>
<evidence type="ECO:0000313" key="1">
    <source>
        <dbReference type="EMBL" id="KAJ8666089.1"/>
    </source>
</evidence>
<dbReference type="EMBL" id="CM056744">
    <property type="protein sequence ID" value="KAJ8666089.1"/>
    <property type="molecule type" value="Genomic_DNA"/>
</dbReference>
<protein>
    <submittedName>
        <fullName evidence="1">Uncharacterized protein</fullName>
    </submittedName>
</protein>